<dbReference type="PANTHER" id="PTHR30255">
    <property type="entry name" value="SINGLE-STRANDED-DNA-SPECIFIC EXONUCLEASE RECJ"/>
    <property type="match status" value="1"/>
</dbReference>
<gene>
    <name evidence="9" type="primary">recJ</name>
    <name evidence="9" type="ORF">KA717_10040</name>
</gene>
<organism evidence="9">
    <name type="scientific">Woronichinia naegeliana WA131</name>
    <dbReference type="NCBI Taxonomy" id="2824559"/>
    <lineage>
        <taxon>Bacteria</taxon>
        <taxon>Bacillati</taxon>
        <taxon>Cyanobacteriota</taxon>
        <taxon>Cyanophyceae</taxon>
        <taxon>Synechococcales</taxon>
        <taxon>Coelosphaeriaceae</taxon>
        <taxon>Woronichinia</taxon>
    </lineage>
</organism>
<keyword evidence="5 9" id="KW-0269">Exonuclease</keyword>
<protein>
    <recommendedName>
        <fullName evidence="2">Single-stranded-DNA-specific exonuclease RecJ</fullName>
    </recommendedName>
</protein>
<dbReference type="InterPro" id="IPR038763">
    <property type="entry name" value="DHH_sf"/>
</dbReference>
<dbReference type="Pfam" id="PF02272">
    <property type="entry name" value="DHHA1"/>
    <property type="match status" value="1"/>
</dbReference>
<dbReference type="InterPro" id="IPR051673">
    <property type="entry name" value="SSDNA_exonuclease_RecJ"/>
</dbReference>
<comment type="similarity">
    <text evidence="1">Belongs to the RecJ family.</text>
</comment>
<evidence type="ECO:0000256" key="3">
    <source>
        <dbReference type="ARBA" id="ARBA00022722"/>
    </source>
</evidence>
<evidence type="ECO:0000313" key="9">
    <source>
        <dbReference type="EMBL" id="UXE62985.1"/>
    </source>
</evidence>
<proteinExistence type="inferred from homology"/>
<evidence type="ECO:0000256" key="5">
    <source>
        <dbReference type="ARBA" id="ARBA00022839"/>
    </source>
</evidence>
<evidence type="ECO:0000259" key="7">
    <source>
        <dbReference type="Pfam" id="PF02272"/>
    </source>
</evidence>
<dbReference type="InterPro" id="IPR001667">
    <property type="entry name" value="DDH_dom"/>
</dbReference>
<dbReference type="GO" id="GO:0006281">
    <property type="term" value="P:DNA repair"/>
    <property type="evidence" value="ECO:0007669"/>
    <property type="project" value="InterPro"/>
</dbReference>
<accession>A0A977L2S0</accession>
<evidence type="ECO:0000256" key="2">
    <source>
        <dbReference type="ARBA" id="ARBA00019841"/>
    </source>
</evidence>
<feature type="domain" description="DDH" evidence="6">
    <location>
        <begin position="86"/>
        <end position="239"/>
    </location>
</feature>
<reference evidence="9" key="1">
    <citation type="submission" date="2021-04" db="EMBL/GenBank/DDBJ databases">
        <title>Genome sequence of Woronichinia naegeliana from Washington state freshwater lake bloom.</title>
        <authorList>
            <person name="Dreher T.W."/>
        </authorList>
    </citation>
    <scope>NUCLEOTIDE SEQUENCE</scope>
    <source>
        <strain evidence="9">WA131</strain>
    </source>
</reference>
<feature type="domain" description="DHHA1" evidence="7">
    <location>
        <begin position="362"/>
        <end position="455"/>
    </location>
</feature>
<dbReference type="EMBL" id="CP073041">
    <property type="protein sequence ID" value="UXE62985.1"/>
    <property type="molecule type" value="Genomic_DNA"/>
</dbReference>
<dbReference type="Pfam" id="PF01368">
    <property type="entry name" value="DHH"/>
    <property type="match status" value="1"/>
</dbReference>
<dbReference type="AlphaFoldDB" id="A0A977L2S0"/>
<evidence type="ECO:0000256" key="4">
    <source>
        <dbReference type="ARBA" id="ARBA00022801"/>
    </source>
</evidence>
<dbReference type="GO" id="GO:0003676">
    <property type="term" value="F:nucleic acid binding"/>
    <property type="evidence" value="ECO:0007669"/>
    <property type="project" value="InterPro"/>
</dbReference>
<dbReference type="Gene3D" id="3.10.310.30">
    <property type="match status" value="1"/>
</dbReference>
<dbReference type="InterPro" id="IPR004610">
    <property type="entry name" value="RecJ"/>
</dbReference>
<keyword evidence="3" id="KW-0540">Nuclease</keyword>
<dbReference type="NCBIfam" id="TIGR00644">
    <property type="entry name" value="recJ"/>
    <property type="match status" value="1"/>
</dbReference>
<feature type="domain" description="RecJ OB" evidence="8">
    <location>
        <begin position="470"/>
        <end position="581"/>
    </location>
</feature>
<dbReference type="PANTHER" id="PTHR30255:SF2">
    <property type="entry name" value="SINGLE-STRANDED-DNA-SPECIFIC EXONUCLEASE RECJ"/>
    <property type="match status" value="1"/>
</dbReference>
<dbReference type="InterPro" id="IPR041122">
    <property type="entry name" value="RecJ_OB"/>
</dbReference>
<dbReference type="GO" id="GO:0008409">
    <property type="term" value="F:5'-3' exonuclease activity"/>
    <property type="evidence" value="ECO:0007669"/>
    <property type="project" value="InterPro"/>
</dbReference>
<dbReference type="Gene3D" id="3.90.1640.30">
    <property type="match status" value="1"/>
</dbReference>
<keyword evidence="4" id="KW-0378">Hydrolase</keyword>
<dbReference type="InterPro" id="IPR003156">
    <property type="entry name" value="DHHA1_dom"/>
</dbReference>
<dbReference type="SUPFAM" id="SSF64182">
    <property type="entry name" value="DHH phosphoesterases"/>
    <property type="match status" value="1"/>
</dbReference>
<evidence type="ECO:0000256" key="1">
    <source>
        <dbReference type="ARBA" id="ARBA00005915"/>
    </source>
</evidence>
<dbReference type="GO" id="GO:0006310">
    <property type="term" value="P:DNA recombination"/>
    <property type="evidence" value="ECO:0007669"/>
    <property type="project" value="InterPro"/>
</dbReference>
<evidence type="ECO:0000259" key="8">
    <source>
        <dbReference type="Pfam" id="PF17768"/>
    </source>
</evidence>
<dbReference type="Proteomes" id="UP001065613">
    <property type="component" value="Chromosome"/>
</dbReference>
<evidence type="ECO:0000259" key="6">
    <source>
        <dbReference type="Pfam" id="PF01368"/>
    </source>
</evidence>
<name>A0A977L2S0_9CYAN</name>
<dbReference type="KEGG" id="wna:KA717_10040"/>
<sequence>MPQPQWQVRPPTSIPVDFLKAVKTFCPDSDGQIAAQLLWQRGINTIAKLLPFIDSDRYHPTSPFVFGQEMKWAVQRLKKAREAREKVTIWGDFDADGITATSVLWEGLGEFFSPGEQLSFYIPNRLTESHGLNIPQLEKLRVSGTKLIITCDTGSTNLAEIEYAQALGLDIIITDHHTLPDQRPPVLAIINPRYFAEDHPLYHLSGVAVAYKLMEALYETLPDIPRSPITDLLDLVAIGLIADLVQLQGDCRYLAQKGIQKLQKQLKQTTRPGIAALLKLCQKNGDRPTDISFGIGPRINAISRIQGDATFAVELLTSRDDQRCQQLAEETELANTRRKALQKTVAAEVNQQLERLDLSTTGVIVLADRQWPGGVLGLVASQIAQDYGRPTLLLTQSGSLLRGSARSVRGINLYELLKSQQHLITGFGGHPFAAGLSLPVENLSLFREAINQQFRQSYPDSHYLRSQLEIDVTVTVAQLGKALFRELRLLEPCGMGNPVPKLRLNHCTFQKVWNKNMQDAKGNKVQYLKTTFLLLDDTVTEGFPGIWWGHNKDEIPVDQACDVVVELDFNAYHDRYEVRLMDLRLSQNPDSSTLPTAPALLDWRQDHSNLNYSTNMHILEHCPRDWPELQRVYRTAQSQADLKGKTNEQVLALAYQVPEQSPEQILDQLIGLAKVLSQQQGKISLESFQQRLGLSEANCRRGLVLLQSLGFPWQEQQGLLQFFAPTVPSDVSQIPFFLAAIAEELFQRQYFAHAPINTLQELLQNSLNLDLTT</sequence>
<dbReference type="Pfam" id="PF17768">
    <property type="entry name" value="RecJ_OB"/>
    <property type="match status" value="1"/>
</dbReference>